<feature type="domain" description="DUF5615" evidence="1">
    <location>
        <begin position="1"/>
        <end position="110"/>
    </location>
</feature>
<dbReference type="EMBL" id="CP020370">
    <property type="protein sequence ID" value="AUB80641.1"/>
    <property type="molecule type" value="Genomic_DNA"/>
</dbReference>
<protein>
    <recommendedName>
        <fullName evidence="1">DUF5615 domain-containing protein</fullName>
    </recommendedName>
</protein>
<dbReference type="AlphaFoldDB" id="A0A2K8U6H0"/>
<evidence type="ECO:0000259" key="1">
    <source>
        <dbReference type="Pfam" id="PF18480"/>
    </source>
</evidence>
<proteinExistence type="predicted"/>
<reference evidence="2 3" key="1">
    <citation type="submission" date="2017-03" db="EMBL/GenBank/DDBJ databases">
        <title>Complete genome sequence of Candidatus 'Thiodictyon syntrophicum' sp. nov. strain Cad16T, a photolithoautotroph purple sulfur bacterium isolated from an alpine meromictic lake.</title>
        <authorList>
            <person name="Luedin S.M."/>
            <person name="Pothier J.F."/>
            <person name="Danza F."/>
            <person name="Storelli N."/>
            <person name="Wittwer M."/>
            <person name="Tonolla M."/>
        </authorList>
    </citation>
    <scope>NUCLEOTIDE SEQUENCE [LARGE SCALE GENOMIC DNA]</scope>
    <source>
        <strain evidence="2 3">Cad16T</strain>
    </source>
</reference>
<evidence type="ECO:0000313" key="3">
    <source>
        <dbReference type="Proteomes" id="UP000232638"/>
    </source>
</evidence>
<dbReference type="InterPro" id="IPR041049">
    <property type="entry name" value="DUF5615"/>
</dbReference>
<organism evidence="2 3">
    <name type="scientific">Candidatus Thiodictyon syntrophicum</name>
    <dbReference type="NCBI Taxonomy" id="1166950"/>
    <lineage>
        <taxon>Bacteria</taxon>
        <taxon>Pseudomonadati</taxon>
        <taxon>Pseudomonadota</taxon>
        <taxon>Gammaproteobacteria</taxon>
        <taxon>Chromatiales</taxon>
        <taxon>Chromatiaceae</taxon>
        <taxon>Thiodictyon</taxon>
    </lineage>
</organism>
<evidence type="ECO:0000313" key="2">
    <source>
        <dbReference type="EMBL" id="AUB80641.1"/>
    </source>
</evidence>
<keyword evidence="3" id="KW-1185">Reference proteome</keyword>
<accession>A0A2K8U6H0</accession>
<dbReference type="Proteomes" id="UP000232638">
    <property type="component" value="Chromosome"/>
</dbReference>
<gene>
    <name evidence="2" type="ORF">THSYN_06520</name>
</gene>
<dbReference type="KEGG" id="tsy:THSYN_06520"/>
<dbReference type="OrthoDB" id="334367at2"/>
<sequence>MRLIIDINLSPEWVPFLAEAGVIARHWAQVGDPTATDREIMAWASTHGYTVFTHDLDFSTMLALTHAGRPSVIQLRGPRVLPEQIGGPLLASLRRFRADLEAGALVVIEPGRSRVRVLPL</sequence>
<name>A0A2K8U6H0_9GAMM</name>
<dbReference type="Pfam" id="PF18480">
    <property type="entry name" value="DUF5615"/>
    <property type="match status" value="1"/>
</dbReference>